<feature type="non-terminal residue" evidence="1">
    <location>
        <position position="1"/>
    </location>
</feature>
<proteinExistence type="predicted"/>
<name>A0A6L2Q1V2_COPFO</name>
<evidence type="ECO:0000313" key="1">
    <source>
        <dbReference type="EMBL" id="GFG37900.1"/>
    </source>
</evidence>
<dbReference type="OrthoDB" id="199041at2759"/>
<organism evidence="1 2">
    <name type="scientific">Coptotermes formosanus</name>
    <name type="common">Formosan subterranean termite</name>
    <dbReference type="NCBI Taxonomy" id="36987"/>
    <lineage>
        <taxon>Eukaryota</taxon>
        <taxon>Metazoa</taxon>
        <taxon>Ecdysozoa</taxon>
        <taxon>Arthropoda</taxon>
        <taxon>Hexapoda</taxon>
        <taxon>Insecta</taxon>
        <taxon>Pterygota</taxon>
        <taxon>Neoptera</taxon>
        <taxon>Polyneoptera</taxon>
        <taxon>Dictyoptera</taxon>
        <taxon>Blattodea</taxon>
        <taxon>Blattoidea</taxon>
        <taxon>Termitoidae</taxon>
        <taxon>Rhinotermitidae</taxon>
        <taxon>Coptotermes</taxon>
    </lineage>
</organism>
<dbReference type="Pfam" id="PF05219">
    <property type="entry name" value="DREV"/>
    <property type="match status" value="1"/>
</dbReference>
<accession>A0A6L2Q1V2</accession>
<dbReference type="PANTHER" id="PTHR12890">
    <property type="entry name" value="DREV PROTEIN"/>
    <property type="match status" value="1"/>
</dbReference>
<dbReference type="AlphaFoldDB" id="A0A6L2Q1V2"/>
<gene>
    <name evidence="1" type="ORF">Cfor_07390</name>
</gene>
<keyword evidence="2" id="KW-1185">Reference proteome</keyword>
<dbReference type="InterPro" id="IPR007884">
    <property type="entry name" value="METL9"/>
</dbReference>
<dbReference type="InParanoid" id="A0A6L2Q1V2"/>
<reference evidence="2" key="1">
    <citation type="submission" date="2020-01" db="EMBL/GenBank/DDBJ databases">
        <title>Draft genome sequence of the Termite Coptotermes fromosanus.</title>
        <authorList>
            <person name="Itakura S."/>
            <person name="Yosikawa Y."/>
            <person name="Umezawa K."/>
        </authorList>
    </citation>
    <scope>NUCLEOTIDE SEQUENCE [LARGE SCALE GENOMIC DNA]</scope>
</reference>
<dbReference type="PANTHER" id="PTHR12890:SF0">
    <property type="entry name" value="PROTEIN-L-HISTIDINE N-PROS-METHYLTRANSFERASE"/>
    <property type="match status" value="1"/>
</dbReference>
<protein>
    <submittedName>
        <fullName evidence="1">Uncharacterized protein</fullName>
    </submittedName>
</protein>
<sequence>WYQCDTSGMPDSIRERFLRLEVDKETELFLDQSCHKSDWIFTQLWHSIAKAFLGWFMTQTSING</sequence>
<dbReference type="Proteomes" id="UP000502823">
    <property type="component" value="Unassembled WGS sequence"/>
</dbReference>
<dbReference type="EMBL" id="BLKM01000729">
    <property type="protein sequence ID" value="GFG37900.1"/>
    <property type="molecule type" value="Genomic_DNA"/>
</dbReference>
<comment type="caution">
    <text evidence="1">The sequence shown here is derived from an EMBL/GenBank/DDBJ whole genome shotgun (WGS) entry which is preliminary data.</text>
</comment>
<evidence type="ECO:0000313" key="2">
    <source>
        <dbReference type="Proteomes" id="UP000502823"/>
    </source>
</evidence>
<dbReference type="GO" id="GO:0106370">
    <property type="term" value="F:protein-L-histidine N-pros-methyltransferase activity"/>
    <property type="evidence" value="ECO:0007669"/>
    <property type="project" value="InterPro"/>
</dbReference>